<proteinExistence type="inferred from homology"/>
<dbReference type="OMA" id="HKNGYRM"/>
<dbReference type="EMBL" id="JH971388">
    <property type="protein sequence ID" value="EKM80893.1"/>
    <property type="molecule type" value="Genomic_DNA"/>
</dbReference>
<dbReference type="PANTHER" id="PTHR23402:SF1">
    <property type="entry name" value="PYROGLUTAMYL-PEPTIDASE I"/>
    <property type="match status" value="1"/>
</dbReference>
<feature type="region of interest" description="Disordered" evidence="5">
    <location>
        <begin position="232"/>
        <end position="252"/>
    </location>
</feature>
<evidence type="ECO:0000256" key="3">
    <source>
        <dbReference type="ARBA" id="ARBA00022801"/>
    </source>
</evidence>
<keyword evidence="4" id="KW-0788">Thiol protease</keyword>
<sequence>MSDTNSNSDDSQEYVSVPMSPRVESSRDFEMEHTLDDSESRGEEPNSNKDKESPKQDVFRVLVTGFGPSAQWEVNPSWLAVQPLHNEVLHTDPANHPRPTPPTGKPVLPIDDKLLVPRPIHISTLEIPATYTSILKIVPKMHLRPPVLPEQVRDEFLKPPPNGYDLMFHIGLAGRGPLRLERCGHKLGYNMKDAKSRYAPLVIPQPKDFSRRGPDGRPVALIERAERERLANSELSTNVPGDSSAKQNHGFGGPSYDNFTDELNTDLDVSRIIQDTRQLGIEALQTIYSSMDAGHYLGDFLYYCSLAESKRSANPYEKRRNTQVLCLHCAPVGYPLESEEVTDAIKHIIFWVCNELQINAADDTPDLPPVVANAKTVPNRPRTASGTEETEIAPSSALSPSNISSTDSTLPARPPSPPPVGPPSPPTHGSLSAPTSPIAPVSQPPPVKPPSALPKLSFALPSSVQSSTLSPPSPVSSTNDSEYHSPS</sequence>
<dbReference type="InterPro" id="IPR016125">
    <property type="entry name" value="Peptidase_C15-like"/>
</dbReference>
<accession>K5XC64</accession>
<reference evidence="7" key="1">
    <citation type="journal article" date="2012" name="Proc. Natl. Acad. Sci. U.S.A.">
        <title>Genome sequence of the button mushroom Agaricus bisporus reveals mechanisms governing adaptation to a humic-rich ecological niche.</title>
        <authorList>
            <person name="Morin E."/>
            <person name="Kohler A."/>
            <person name="Baker A.R."/>
            <person name="Foulongne-Oriol M."/>
            <person name="Lombard V."/>
            <person name="Nagy L.G."/>
            <person name="Ohm R.A."/>
            <person name="Patyshakuliyeva A."/>
            <person name="Brun A."/>
            <person name="Aerts A.L."/>
            <person name="Bailey A.M."/>
            <person name="Billette C."/>
            <person name="Coutinho P.M."/>
            <person name="Deakin G."/>
            <person name="Doddapaneni H."/>
            <person name="Floudas D."/>
            <person name="Grimwood J."/>
            <person name="Hilden K."/>
            <person name="Kuees U."/>
            <person name="LaButti K.M."/>
            <person name="Lapidus A."/>
            <person name="Lindquist E.A."/>
            <person name="Lucas S.M."/>
            <person name="Murat C."/>
            <person name="Riley R.W."/>
            <person name="Salamov A.A."/>
            <person name="Schmutz J."/>
            <person name="Subramanian V."/>
            <person name="Woesten H.A.B."/>
            <person name="Xu J."/>
            <person name="Eastwood D.C."/>
            <person name="Foster G.D."/>
            <person name="Sonnenberg A.S."/>
            <person name="Cullen D."/>
            <person name="de Vries R.P."/>
            <person name="Lundell T."/>
            <person name="Hibbett D.S."/>
            <person name="Henrissat B."/>
            <person name="Burton K.S."/>
            <person name="Kerrigan R.W."/>
            <person name="Challen M.P."/>
            <person name="Grigoriev I.V."/>
            <person name="Martin F."/>
        </authorList>
    </citation>
    <scope>NUCLEOTIDE SEQUENCE [LARGE SCALE GENOMIC DNA]</scope>
    <source>
        <strain evidence="7">JB137-S8 / ATCC MYA-4627 / FGSC 10392</strain>
    </source>
</reference>
<keyword evidence="7" id="KW-1185">Reference proteome</keyword>
<dbReference type="STRING" id="597362.K5XC64"/>
<keyword evidence="2" id="KW-0645">Protease</keyword>
<dbReference type="Gene3D" id="3.40.630.20">
    <property type="entry name" value="Peptidase C15, pyroglutamyl peptidase I-like"/>
    <property type="match status" value="1"/>
</dbReference>
<comment type="similarity">
    <text evidence="1">Belongs to the peptidase C15 family.</text>
</comment>
<feature type="compositionally biased region" description="Basic and acidic residues" evidence="5">
    <location>
        <begin position="24"/>
        <end position="56"/>
    </location>
</feature>
<dbReference type="OrthoDB" id="407146at2759"/>
<dbReference type="SUPFAM" id="SSF53182">
    <property type="entry name" value="Pyrrolidone carboxyl peptidase (pyroglutamate aminopeptidase)"/>
    <property type="match status" value="1"/>
</dbReference>
<dbReference type="RefSeq" id="XP_007328470.1">
    <property type="nucleotide sequence ID" value="XM_007328408.1"/>
</dbReference>
<evidence type="ECO:0000256" key="4">
    <source>
        <dbReference type="ARBA" id="ARBA00022807"/>
    </source>
</evidence>
<evidence type="ECO:0008006" key="8">
    <source>
        <dbReference type="Google" id="ProtNLM"/>
    </source>
</evidence>
<dbReference type="InterPro" id="IPR036440">
    <property type="entry name" value="Peptidase_C15-like_sf"/>
</dbReference>
<dbReference type="GO" id="GO:0008234">
    <property type="term" value="F:cysteine-type peptidase activity"/>
    <property type="evidence" value="ECO:0007669"/>
    <property type="project" value="UniProtKB-KW"/>
</dbReference>
<keyword evidence="3" id="KW-0378">Hydrolase</keyword>
<dbReference type="GO" id="GO:0006508">
    <property type="term" value="P:proteolysis"/>
    <property type="evidence" value="ECO:0007669"/>
    <property type="project" value="UniProtKB-KW"/>
</dbReference>
<evidence type="ECO:0000256" key="5">
    <source>
        <dbReference type="SAM" id="MobiDB-lite"/>
    </source>
</evidence>
<feature type="compositionally biased region" description="Polar residues" evidence="5">
    <location>
        <begin position="233"/>
        <end position="247"/>
    </location>
</feature>
<feature type="region of interest" description="Disordered" evidence="5">
    <location>
        <begin position="1"/>
        <end position="56"/>
    </location>
</feature>
<evidence type="ECO:0000256" key="2">
    <source>
        <dbReference type="ARBA" id="ARBA00022670"/>
    </source>
</evidence>
<dbReference type="HOGENOM" id="CLU_043960_1_0_1"/>
<dbReference type="KEGG" id="abp:AGABI1DRAFT98997"/>
<feature type="compositionally biased region" description="Pro residues" evidence="5">
    <location>
        <begin position="412"/>
        <end position="426"/>
    </location>
</feature>
<feature type="compositionally biased region" description="Low complexity" evidence="5">
    <location>
        <begin position="392"/>
        <end position="405"/>
    </location>
</feature>
<dbReference type="PANTHER" id="PTHR23402">
    <property type="entry name" value="PROTEASE FAMILY C15 PYROGLUTAMYL-PEPTIDASE I-RELATED"/>
    <property type="match status" value="1"/>
</dbReference>
<evidence type="ECO:0000313" key="6">
    <source>
        <dbReference type="EMBL" id="EKM80893.1"/>
    </source>
</evidence>
<name>K5XC64_AGABU</name>
<dbReference type="GeneID" id="18832985"/>
<dbReference type="Proteomes" id="UP000008493">
    <property type="component" value="Unassembled WGS sequence"/>
</dbReference>
<evidence type="ECO:0000256" key="1">
    <source>
        <dbReference type="ARBA" id="ARBA00006641"/>
    </source>
</evidence>
<dbReference type="InParanoid" id="K5XC64"/>
<dbReference type="AlphaFoldDB" id="K5XC64"/>
<gene>
    <name evidence="6" type="ORF">AGABI1DRAFT_98997</name>
</gene>
<feature type="compositionally biased region" description="Low complexity" evidence="5">
    <location>
        <begin position="453"/>
        <end position="478"/>
    </location>
</feature>
<organism evidence="6 7">
    <name type="scientific">Agaricus bisporus var. burnettii (strain JB137-S8 / ATCC MYA-4627 / FGSC 10392)</name>
    <name type="common">White button mushroom</name>
    <dbReference type="NCBI Taxonomy" id="597362"/>
    <lineage>
        <taxon>Eukaryota</taxon>
        <taxon>Fungi</taxon>
        <taxon>Dikarya</taxon>
        <taxon>Basidiomycota</taxon>
        <taxon>Agaricomycotina</taxon>
        <taxon>Agaricomycetes</taxon>
        <taxon>Agaricomycetidae</taxon>
        <taxon>Agaricales</taxon>
        <taxon>Agaricineae</taxon>
        <taxon>Agaricaceae</taxon>
        <taxon>Agaricus</taxon>
    </lineage>
</organism>
<dbReference type="eggNOG" id="KOG4755">
    <property type="taxonomic scope" value="Eukaryota"/>
</dbReference>
<feature type="compositionally biased region" description="Pro residues" evidence="5">
    <location>
        <begin position="442"/>
        <end position="452"/>
    </location>
</feature>
<feature type="region of interest" description="Disordered" evidence="5">
    <location>
        <begin position="362"/>
        <end position="487"/>
    </location>
</feature>
<protein>
    <recommendedName>
        <fullName evidence="8">Peptidase C15, pyroglutamyl peptidase I-like protein</fullName>
    </recommendedName>
</protein>
<evidence type="ECO:0000313" key="7">
    <source>
        <dbReference type="Proteomes" id="UP000008493"/>
    </source>
</evidence>